<organism evidence="1 2">
    <name type="scientific">Exiguobacterium mexicanum</name>
    <dbReference type="NCBI Taxonomy" id="340146"/>
    <lineage>
        <taxon>Bacteria</taxon>
        <taxon>Bacillati</taxon>
        <taxon>Bacillota</taxon>
        <taxon>Bacilli</taxon>
        <taxon>Bacillales</taxon>
        <taxon>Bacillales Family XII. Incertae Sedis</taxon>
        <taxon>Exiguobacterium</taxon>
    </lineage>
</organism>
<dbReference type="Proteomes" id="UP001230807">
    <property type="component" value="Unassembled WGS sequence"/>
</dbReference>
<dbReference type="EMBL" id="JASWER010000005">
    <property type="protein sequence ID" value="MDL5376879.1"/>
    <property type="molecule type" value="Genomic_DNA"/>
</dbReference>
<protein>
    <submittedName>
        <fullName evidence="1">Uncharacterized protein</fullName>
    </submittedName>
</protein>
<dbReference type="RefSeq" id="WP_214833029.1">
    <property type="nucleotide sequence ID" value="NZ_CP183077.1"/>
</dbReference>
<accession>A0ABT7MNU6</accession>
<sequence length="220" mass="25460">MTTKQKPKWVYRLRRALLFIPAIALTVYVWPHEPAEETTDETVTQAEATEDERRYTIETRQAVTEDEAVRYTYDIVVHGQPDVETLQSISQDVMDEMTARDTFQAALLRFYDHEAYIGTESPLGEAVFAPEGDWSLADTVQPGAYEEMSFGWQLKEKEWDTQLSDEEARVWQAWNRVYEAEQSDDPDLKAKVTRTVSTKYDLNPETVQRIVLKQSVWAAL</sequence>
<gene>
    <name evidence="1" type="ORF">QR695_07645</name>
</gene>
<evidence type="ECO:0000313" key="1">
    <source>
        <dbReference type="EMBL" id="MDL5376879.1"/>
    </source>
</evidence>
<comment type="caution">
    <text evidence="1">The sequence shown here is derived from an EMBL/GenBank/DDBJ whole genome shotgun (WGS) entry which is preliminary data.</text>
</comment>
<reference evidence="1 2" key="1">
    <citation type="submission" date="2023-06" db="EMBL/GenBank/DDBJ databases">
        <title>Influencing factors and mechanism of Cr(VI) reduction by facultative anaerobic Exiguobacterium sp. PY14.</title>
        <authorList>
            <person name="Zou L."/>
        </authorList>
    </citation>
    <scope>NUCLEOTIDE SEQUENCE [LARGE SCALE GENOMIC DNA]</scope>
    <source>
        <strain evidence="1 2">PY14</strain>
    </source>
</reference>
<keyword evidence="2" id="KW-1185">Reference proteome</keyword>
<proteinExistence type="predicted"/>
<name>A0ABT7MNU6_9BACL</name>
<evidence type="ECO:0000313" key="2">
    <source>
        <dbReference type="Proteomes" id="UP001230807"/>
    </source>
</evidence>